<keyword evidence="1" id="KW-0732">Signal</keyword>
<dbReference type="InterPro" id="IPR029050">
    <property type="entry name" value="Immunoprotect_excell_Ig-like"/>
</dbReference>
<dbReference type="OrthoDB" id="3240463at2"/>
<dbReference type="Pfam" id="PF16729">
    <property type="entry name" value="DUF5067"/>
    <property type="match status" value="1"/>
</dbReference>
<evidence type="ECO:0000259" key="4">
    <source>
        <dbReference type="Pfam" id="PF16729"/>
    </source>
</evidence>
<feature type="region of interest" description="Disordered" evidence="2">
    <location>
        <begin position="88"/>
        <end position="124"/>
    </location>
</feature>
<evidence type="ECO:0000256" key="3">
    <source>
        <dbReference type="SAM" id="Phobius"/>
    </source>
</evidence>
<accession>A0A4T9T889</accession>
<evidence type="ECO:0000313" key="5">
    <source>
        <dbReference type="EMBL" id="TJW11258.1"/>
    </source>
</evidence>
<proteinExistence type="predicted"/>
<dbReference type="InterPro" id="IPR031989">
    <property type="entry name" value="DUF5067"/>
</dbReference>
<evidence type="ECO:0000256" key="1">
    <source>
        <dbReference type="ARBA" id="ARBA00022729"/>
    </source>
</evidence>
<keyword evidence="3" id="KW-1133">Transmembrane helix</keyword>
<sequence>MEKKPTSGLGVASLVTGIIALFSAFVPLLNLLSFPFVLLAVIFGAVGIWQTVKGTKGGKGIAIAGLVLGVLALVVTVAMYATAGSGQQTADDVPAPSQQQAAQQQSAQGEDQQPQAAQSSQESTSYEVVIGEARTVEDYQGNPAVVVSYTFTNNSDEAVSPMVAVHAKAFQNGVELDTAFLTEDAETAKAMNEVKPGASITYEDAYKLTDTASDVLVEVEELFSFSDELLAEKTFSF</sequence>
<dbReference type="EMBL" id="SSTM01000002">
    <property type="protein sequence ID" value="TJW11258.1"/>
    <property type="molecule type" value="Genomic_DNA"/>
</dbReference>
<organism evidence="5 6">
    <name type="scientific">Parvibacter caecicola</name>
    <dbReference type="NCBI Taxonomy" id="747645"/>
    <lineage>
        <taxon>Bacteria</taxon>
        <taxon>Bacillati</taxon>
        <taxon>Actinomycetota</taxon>
        <taxon>Coriobacteriia</taxon>
        <taxon>Coriobacteriales</taxon>
        <taxon>Coriobacteriaceae</taxon>
        <taxon>Parvibacter</taxon>
    </lineage>
</organism>
<comment type="caution">
    <text evidence="5">The sequence shown here is derived from an EMBL/GenBank/DDBJ whole genome shotgun (WGS) entry which is preliminary data.</text>
</comment>
<keyword evidence="3" id="KW-0472">Membrane</keyword>
<dbReference type="AlphaFoldDB" id="A0A4T9T889"/>
<name>A0A4T9T889_9ACTN</name>
<dbReference type="RefSeq" id="WP_136845453.1">
    <property type="nucleotide sequence ID" value="NZ_SSTM01000002.1"/>
</dbReference>
<feature type="transmembrane region" description="Helical" evidence="3">
    <location>
        <begin position="32"/>
        <end position="49"/>
    </location>
</feature>
<keyword evidence="6" id="KW-1185">Reference proteome</keyword>
<dbReference type="Gene3D" id="2.60.40.1240">
    <property type="match status" value="1"/>
</dbReference>
<feature type="compositionally biased region" description="Low complexity" evidence="2">
    <location>
        <begin position="90"/>
        <end position="121"/>
    </location>
</feature>
<protein>
    <submittedName>
        <fullName evidence="5">DUF5067 domain-containing protein</fullName>
    </submittedName>
</protein>
<feature type="transmembrane region" description="Helical" evidence="3">
    <location>
        <begin position="61"/>
        <end position="81"/>
    </location>
</feature>
<feature type="domain" description="DUF5067" evidence="4">
    <location>
        <begin position="104"/>
        <end position="220"/>
    </location>
</feature>
<keyword evidence="3" id="KW-0812">Transmembrane</keyword>
<evidence type="ECO:0000313" key="6">
    <source>
        <dbReference type="Proteomes" id="UP000309454"/>
    </source>
</evidence>
<dbReference type="Proteomes" id="UP000309454">
    <property type="component" value="Unassembled WGS sequence"/>
</dbReference>
<evidence type="ECO:0000256" key="2">
    <source>
        <dbReference type="SAM" id="MobiDB-lite"/>
    </source>
</evidence>
<feature type="transmembrane region" description="Helical" evidence="3">
    <location>
        <begin position="7"/>
        <end position="26"/>
    </location>
</feature>
<reference evidence="5 6" key="1">
    <citation type="submission" date="2019-04" db="EMBL/GenBank/DDBJ databases">
        <title>Microbes associate with the intestines of laboratory mice.</title>
        <authorList>
            <person name="Navarre W."/>
            <person name="Wong E."/>
            <person name="Huang K.C."/>
            <person name="Tropini C."/>
            <person name="Ng K."/>
            <person name="Yu B."/>
        </authorList>
    </citation>
    <scope>NUCLEOTIDE SEQUENCE [LARGE SCALE GENOMIC DNA]</scope>
    <source>
        <strain evidence="5 6">NM48_B13</strain>
    </source>
</reference>
<gene>
    <name evidence="5" type="ORF">E5982_03330</name>
</gene>